<feature type="compositionally biased region" description="Basic and acidic residues" evidence="1">
    <location>
        <begin position="233"/>
        <end position="248"/>
    </location>
</feature>
<name>A0AAV5GLS1_9BASI</name>
<feature type="compositionally biased region" description="Basic and acidic residues" evidence="1">
    <location>
        <begin position="160"/>
        <end position="170"/>
    </location>
</feature>
<feature type="compositionally biased region" description="Basic and acidic residues" evidence="1">
    <location>
        <begin position="126"/>
        <end position="139"/>
    </location>
</feature>
<organism evidence="2 3">
    <name type="scientific">Rhodotorula paludigena</name>
    <dbReference type="NCBI Taxonomy" id="86838"/>
    <lineage>
        <taxon>Eukaryota</taxon>
        <taxon>Fungi</taxon>
        <taxon>Dikarya</taxon>
        <taxon>Basidiomycota</taxon>
        <taxon>Pucciniomycotina</taxon>
        <taxon>Microbotryomycetes</taxon>
        <taxon>Sporidiobolales</taxon>
        <taxon>Sporidiobolaceae</taxon>
        <taxon>Rhodotorula</taxon>
    </lineage>
</organism>
<evidence type="ECO:0000256" key="1">
    <source>
        <dbReference type="SAM" id="MobiDB-lite"/>
    </source>
</evidence>
<proteinExistence type="predicted"/>
<feature type="compositionally biased region" description="Basic and acidic residues" evidence="1">
    <location>
        <begin position="256"/>
        <end position="266"/>
    </location>
</feature>
<feature type="region of interest" description="Disordered" evidence="1">
    <location>
        <begin position="110"/>
        <end position="202"/>
    </location>
</feature>
<reference evidence="2 3" key="1">
    <citation type="submission" date="2021-12" db="EMBL/GenBank/DDBJ databases">
        <title>High titer production of polyol ester of fatty acids by Rhodotorula paludigena BS15 towards product separation-free biomass refinery.</title>
        <authorList>
            <person name="Mano J."/>
            <person name="Ono H."/>
            <person name="Tanaka T."/>
            <person name="Naito K."/>
            <person name="Sushida H."/>
            <person name="Ike M."/>
            <person name="Tokuyasu K."/>
            <person name="Kitaoka M."/>
        </authorList>
    </citation>
    <scope>NUCLEOTIDE SEQUENCE [LARGE SCALE GENOMIC DNA]</scope>
    <source>
        <strain evidence="2 3">BS15</strain>
    </source>
</reference>
<feature type="compositionally biased region" description="Low complexity" evidence="1">
    <location>
        <begin position="171"/>
        <end position="182"/>
    </location>
</feature>
<feature type="region of interest" description="Disordered" evidence="1">
    <location>
        <begin position="215"/>
        <end position="298"/>
    </location>
</feature>
<evidence type="ECO:0000313" key="2">
    <source>
        <dbReference type="EMBL" id="GJN90854.1"/>
    </source>
</evidence>
<dbReference type="EMBL" id="BQKY01000007">
    <property type="protein sequence ID" value="GJN90854.1"/>
    <property type="molecule type" value="Genomic_DNA"/>
</dbReference>
<keyword evidence="3" id="KW-1185">Reference proteome</keyword>
<feature type="compositionally biased region" description="Acidic residues" evidence="1">
    <location>
        <begin position="217"/>
        <end position="232"/>
    </location>
</feature>
<comment type="caution">
    <text evidence="2">The sequence shown here is derived from an EMBL/GenBank/DDBJ whole genome shotgun (WGS) entry which is preliminary data.</text>
</comment>
<dbReference type="Proteomes" id="UP001342314">
    <property type="component" value="Unassembled WGS sequence"/>
</dbReference>
<dbReference type="AlphaFoldDB" id="A0AAV5GLS1"/>
<protein>
    <submittedName>
        <fullName evidence="2">Uncharacterized protein</fullName>
    </submittedName>
</protein>
<accession>A0AAV5GLS1</accession>
<gene>
    <name evidence="2" type="ORF">Rhopal_003868-T1</name>
</gene>
<feature type="compositionally biased region" description="Basic residues" evidence="1">
    <location>
        <begin position="147"/>
        <end position="159"/>
    </location>
</feature>
<sequence length="872" mass="95155">MPPGVGIGVARLMSEGYKQGKSMKTRLEEMYPTLVTNLPPNYGRQRLSNLLCRDKHLVPTKTLEKEKAVVANANRKRLDDANAGTAKEAWQDFKTAKLAEYKANSEYDSVLQHKKESPFNPNARRLTAEELDKQREWGRTSKAKYNAARRKVKKTKKAAKSKEHADKDDPSANNASLASNNDNSEDEDARFDVRGNFAPGPDKLLRVQRERYIEIEGSGEEEGDTEVDDEDAQDGKAARSHEQRDKSARPAKRAKANRDPKGKGRAADANGDDRNDDDNGDKEGGSIGAGSNEPCPEEPDVRLAVLEDDAIDQLADHAGGRTALMRTRSGKLTHASPIPVSTSLLASSSATTMRVVGRLRGSTIRNVSLYAPTSAIAKDVLSRLPNGTEVLVNLVSTAAETVDLPVRHIGNECGRWELFGSGTGGVITVWTRLVVRQGSYSFRTETTVAFDGTVIDVASVCRAFEGTGVKLGFTRKITSHAVAVKRTSRARRTLNPQQQHALDESITKRDSAASPYAVKHAPVHTALKEAWTMLDANTTAQEVRVAKEGAFGTVVVNRVRPQKPDQAFGQTTVYWRQALPNGWAVADAAPDTLVVSKAKYDGAARVLHARDVFSMLLDAQAAVLWLTGRRMAANKVGKVDVPLSKGALSSARTLLHHTEPAQQILMAQSIASRSSFKGDMMFGLIYLPLRAYSYHLLVSSVLTLARFGGSFAYSRGALVHRPTPAEHNGRPGRSKTSSALARVVQRATSAARHTRCIPDSSFKLTLPQIVAPTPALKAVLRHSLWLSSGPSANAVVTKMLKETPSTLQLHVTPDGRVLALQGQAKIQLLSFFPAAKLAPQHIKLWGLLVLKYTLSKWELSLSTKREIERRLA</sequence>
<evidence type="ECO:0000313" key="3">
    <source>
        <dbReference type="Proteomes" id="UP001342314"/>
    </source>
</evidence>